<name>A0A319EJZ7_ASPSB</name>
<dbReference type="VEuPathDB" id="FungiDB:BO78DRAFT_179472"/>
<proteinExistence type="predicted"/>
<evidence type="ECO:0000313" key="3">
    <source>
        <dbReference type="Proteomes" id="UP000248423"/>
    </source>
</evidence>
<dbReference type="EMBL" id="KZ826373">
    <property type="protein sequence ID" value="PYI04064.1"/>
    <property type="molecule type" value="Genomic_DNA"/>
</dbReference>
<keyword evidence="3" id="KW-1185">Reference proteome</keyword>
<protein>
    <submittedName>
        <fullName evidence="2">Uncharacterized protein</fullName>
    </submittedName>
</protein>
<evidence type="ECO:0000313" key="2">
    <source>
        <dbReference type="EMBL" id="PYI04064.1"/>
    </source>
</evidence>
<reference evidence="2 3" key="1">
    <citation type="submission" date="2018-02" db="EMBL/GenBank/DDBJ databases">
        <title>The genomes of Aspergillus section Nigri reveals drivers in fungal speciation.</title>
        <authorList>
            <consortium name="DOE Joint Genome Institute"/>
            <person name="Vesth T.C."/>
            <person name="Nybo J."/>
            <person name="Theobald S."/>
            <person name="Brandl J."/>
            <person name="Frisvad J.C."/>
            <person name="Nielsen K.F."/>
            <person name="Lyhne E.K."/>
            <person name="Kogle M.E."/>
            <person name="Kuo A."/>
            <person name="Riley R."/>
            <person name="Clum A."/>
            <person name="Nolan M."/>
            <person name="Lipzen A."/>
            <person name="Salamov A."/>
            <person name="Henrissat B."/>
            <person name="Wiebenga A."/>
            <person name="De vries R.P."/>
            <person name="Grigoriev I.V."/>
            <person name="Mortensen U.H."/>
            <person name="Andersen M.R."/>
            <person name="Baker S.E."/>
        </authorList>
    </citation>
    <scope>NUCLEOTIDE SEQUENCE [LARGE SCALE GENOMIC DNA]</scope>
    <source>
        <strain evidence="2 3">CBS 121057</strain>
    </source>
</reference>
<gene>
    <name evidence="2" type="ORF">BO78DRAFT_179472</name>
</gene>
<dbReference type="AlphaFoldDB" id="A0A319EJZ7"/>
<organism evidence="2 3">
    <name type="scientific">Aspergillus sclerotiicarbonarius (strain CBS 121057 / IBT 28362)</name>
    <dbReference type="NCBI Taxonomy" id="1448318"/>
    <lineage>
        <taxon>Eukaryota</taxon>
        <taxon>Fungi</taxon>
        <taxon>Dikarya</taxon>
        <taxon>Ascomycota</taxon>
        <taxon>Pezizomycotina</taxon>
        <taxon>Eurotiomycetes</taxon>
        <taxon>Eurotiomycetidae</taxon>
        <taxon>Eurotiales</taxon>
        <taxon>Aspergillaceae</taxon>
        <taxon>Aspergillus</taxon>
        <taxon>Aspergillus subgen. Circumdati</taxon>
    </lineage>
</organism>
<dbReference type="Proteomes" id="UP000248423">
    <property type="component" value="Unassembled WGS sequence"/>
</dbReference>
<sequence length="119" mass="12446">MRCSSMMGGRATDERPLDAGPAFPAKTQSFSPSSRDPGVIGSARSWAGDQWGRAVGNPRDVGLGIHSIWPPSLPSLPSQADMDPAAQPSSSLSASCLTRKSTTFATAAATTYGPQHRRC</sequence>
<evidence type="ECO:0000256" key="1">
    <source>
        <dbReference type="SAM" id="MobiDB-lite"/>
    </source>
</evidence>
<feature type="region of interest" description="Disordered" evidence="1">
    <location>
        <begin position="1"/>
        <end position="57"/>
    </location>
</feature>
<accession>A0A319EJZ7</accession>